<proteinExistence type="predicted"/>
<sequence>MERSVCLWREWGGPSDGKEWHAESFSPCAKVSMEGVCLWGGKLRALESGRSEMSGVFGDVGEREILEEIRVEKREGIMEGEQR</sequence>
<reference evidence="2" key="1">
    <citation type="submission" date="2013-09" db="EMBL/GenBank/DDBJ databases">
        <title>Corchorus olitorius genome sequencing.</title>
        <authorList>
            <person name="Alam M."/>
            <person name="Haque M.S."/>
            <person name="Islam M.S."/>
            <person name="Emdad E.M."/>
            <person name="Islam M.M."/>
            <person name="Ahmed B."/>
            <person name="Halim A."/>
            <person name="Hossen Q.M.M."/>
            <person name="Hossain M.Z."/>
            <person name="Ahmed R."/>
            <person name="Khan M.M."/>
            <person name="Islam R."/>
            <person name="Rashid M.M."/>
            <person name="Khan S.A."/>
            <person name="Rahman M.S."/>
            <person name="Alam M."/>
            <person name="Yahiya A.S."/>
            <person name="Khan M.S."/>
            <person name="Azam M.S."/>
            <person name="Haque T."/>
            <person name="Lashkar M.Z.H."/>
            <person name="Akhand A.I."/>
            <person name="Morshed G."/>
            <person name="Roy S."/>
            <person name="Uddin K.S."/>
            <person name="Rabeya T."/>
            <person name="Hossain A.S."/>
            <person name="Chowdhury A."/>
            <person name="Snigdha A.R."/>
            <person name="Mortoza M.S."/>
            <person name="Matin S.A."/>
            <person name="Hoque S.M.E."/>
            <person name="Islam M.K."/>
            <person name="Roy D.K."/>
            <person name="Haider R."/>
            <person name="Moosa M.M."/>
            <person name="Elias S.M."/>
            <person name="Hasan A.M."/>
            <person name="Jahan S."/>
            <person name="Shafiuddin M."/>
            <person name="Mahmood N."/>
            <person name="Shommy N.S."/>
        </authorList>
    </citation>
    <scope>NUCLEOTIDE SEQUENCE [LARGE SCALE GENOMIC DNA]</scope>
    <source>
        <strain evidence="2">cv. O-4</strain>
    </source>
</reference>
<keyword evidence="2" id="KW-1185">Reference proteome</keyword>
<dbReference type="Proteomes" id="UP000187203">
    <property type="component" value="Unassembled WGS sequence"/>
</dbReference>
<gene>
    <name evidence="1" type="ORF">COLO4_20131</name>
</gene>
<dbReference type="EMBL" id="AWUE01017027">
    <property type="protein sequence ID" value="OMO88680.1"/>
    <property type="molecule type" value="Genomic_DNA"/>
</dbReference>
<name>A0A1R3J1L3_9ROSI</name>
<evidence type="ECO:0000313" key="2">
    <source>
        <dbReference type="Proteomes" id="UP000187203"/>
    </source>
</evidence>
<evidence type="ECO:0000313" key="1">
    <source>
        <dbReference type="EMBL" id="OMO88680.1"/>
    </source>
</evidence>
<organism evidence="1 2">
    <name type="scientific">Corchorus olitorius</name>
    <dbReference type="NCBI Taxonomy" id="93759"/>
    <lineage>
        <taxon>Eukaryota</taxon>
        <taxon>Viridiplantae</taxon>
        <taxon>Streptophyta</taxon>
        <taxon>Embryophyta</taxon>
        <taxon>Tracheophyta</taxon>
        <taxon>Spermatophyta</taxon>
        <taxon>Magnoliopsida</taxon>
        <taxon>eudicotyledons</taxon>
        <taxon>Gunneridae</taxon>
        <taxon>Pentapetalae</taxon>
        <taxon>rosids</taxon>
        <taxon>malvids</taxon>
        <taxon>Malvales</taxon>
        <taxon>Malvaceae</taxon>
        <taxon>Grewioideae</taxon>
        <taxon>Apeibeae</taxon>
        <taxon>Corchorus</taxon>
    </lineage>
</organism>
<protein>
    <submittedName>
        <fullName evidence="1">Uncharacterized protein</fullName>
    </submittedName>
</protein>
<accession>A0A1R3J1L3</accession>
<comment type="caution">
    <text evidence="1">The sequence shown here is derived from an EMBL/GenBank/DDBJ whole genome shotgun (WGS) entry which is preliminary data.</text>
</comment>
<dbReference type="AlphaFoldDB" id="A0A1R3J1L3"/>